<dbReference type="Proteomes" id="UP000189580">
    <property type="component" value="Chromosome b"/>
</dbReference>
<dbReference type="InterPro" id="IPR024319">
    <property type="entry name" value="ATPase_expression_mit"/>
</dbReference>
<dbReference type="AlphaFoldDB" id="A0A167EWX3"/>
<dbReference type="InterPro" id="IPR002885">
    <property type="entry name" value="PPR_rpt"/>
</dbReference>
<evidence type="ECO:0000256" key="6">
    <source>
        <dbReference type="ARBA" id="ARBA00019258"/>
    </source>
</evidence>
<accession>A0A167EWX3</accession>
<keyword evidence="7" id="KW-0809">Transit peptide</keyword>
<name>A0A167EWX3_9ASCO</name>
<dbReference type="Gene3D" id="1.25.40.10">
    <property type="entry name" value="Tetratricopeptide repeat domain"/>
    <property type="match status" value="1"/>
</dbReference>
<dbReference type="NCBIfam" id="TIGR00756">
    <property type="entry name" value="PPR"/>
    <property type="match status" value="1"/>
</dbReference>
<comment type="subcellular location">
    <subcellularLocation>
        <location evidence="2">Mitochondrion</location>
    </subcellularLocation>
</comment>
<feature type="compositionally biased region" description="Polar residues" evidence="9">
    <location>
        <begin position="562"/>
        <end position="578"/>
    </location>
</feature>
<dbReference type="OrthoDB" id="4087787at2759"/>
<sequence>MITRCSRAGPLLVSSAVARSLKSTASNFLRNETKLMSTSQPFAKDIFIRSEPYREPFDLEGLKSGLVDASMPSDHLETDLDQKFRGDPTSIFKRSEVATAHGRLGSPIIPSVSHSPNVERLGQFIASKDLNSALHTFQKLIDEDENGLSHFTATQCSQLLAMIPLGPIKAPQYWPLAQKIASAIKASGHKLQAHDYARLIECAFKAHDYDSIDQIWNEVQTNLPVSLHSTDLWNKYIMTTCNAYPKFWRQWAGMQVKRNEFRMFKPDETPLAVNDAVRLLGNMLENNIHPNARTYELVILYLCQKGDLADVRSIIWSIWHITTEPNVLRRSRSKYRKQLRPSKDSPLAPTISTLKAVIDGFCMNGKVTEALRLMNRLQKEYRIDISGGSRGGKAIHLWSAVLSWAFITQRPIEGAFTPADTFENVWTIMTEQYGIKPTDEMYRLRGRFFDSNEKYEDLIADIPEILNSGNPHRLEIARRNLQKAVKGIARQGQIDEAVSIVNEWSQALGEFEQVRENLIKYVNTSSTIQRLIAERSPNETNSNTKSSSHDLHDNSIHGETNPFDSNVNKTNSARLDTV</sequence>
<dbReference type="PANTHER" id="PTHR46128">
    <property type="entry name" value="MITOCHONDRIAL GROUP I INTRON SPLICING FACTOR CCM1"/>
    <property type="match status" value="1"/>
</dbReference>
<dbReference type="InterPro" id="IPR011990">
    <property type="entry name" value="TPR-like_helical_dom_sf"/>
</dbReference>
<dbReference type="EMBL" id="CP014503">
    <property type="protein sequence ID" value="ANB14553.1"/>
    <property type="molecule type" value="Genomic_DNA"/>
</dbReference>
<evidence type="ECO:0000256" key="7">
    <source>
        <dbReference type="ARBA" id="ARBA00022946"/>
    </source>
</evidence>
<reference evidence="10 11" key="1">
    <citation type="submission" date="2016-02" db="EMBL/GenBank/DDBJ databases">
        <title>Complete genome sequence and transcriptome regulation of the pentose utilising yeast Sugiyamaella lignohabitans.</title>
        <authorList>
            <person name="Bellasio M."/>
            <person name="Peymann A."/>
            <person name="Valli M."/>
            <person name="Sipitzky M."/>
            <person name="Graf A."/>
            <person name="Sauer M."/>
            <person name="Marx H."/>
            <person name="Mattanovich D."/>
        </authorList>
    </citation>
    <scope>NUCLEOTIDE SEQUENCE [LARGE SCALE GENOMIC DNA]</scope>
    <source>
        <strain evidence="10 11">CBS 10342</strain>
    </source>
</reference>
<evidence type="ECO:0000256" key="5">
    <source>
        <dbReference type="ARBA" id="ARBA00011657"/>
    </source>
</evidence>
<keyword evidence="11" id="KW-1185">Reference proteome</keyword>
<comment type="subunit">
    <text evidence="5">Binds to the 5'UTR of the OLI1 mRNA.</text>
</comment>
<evidence type="ECO:0000256" key="8">
    <source>
        <dbReference type="ARBA" id="ARBA00023128"/>
    </source>
</evidence>
<evidence type="ECO:0000313" key="10">
    <source>
        <dbReference type="EMBL" id="ANB14553.1"/>
    </source>
</evidence>
<dbReference type="PANTHER" id="PTHR46128:SF211">
    <property type="entry name" value="PENTACOTRIPEPTIDE-REPEAT REGION OF PRORP DOMAIN-CONTAINING PROTEIN"/>
    <property type="match status" value="1"/>
</dbReference>
<organism evidence="10 11">
    <name type="scientific">Sugiyamaella lignohabitans</name>
    <dbReference type="NCBI Taxonomy" id="796027"/>
    <lineage>
        <taxon>Eukaryota</taxon>
        <taxon>Fungi</taxon>
        <taxon>Dikarya</taxon>
        <taxon>Ascomycota</taxon>
        <taxon>Saccharomycotina</taxon>
        <taxon>Dipodascomycetes</taxon>
        <taxon>Dipodascales</taxon>
        <taxon>Trichomonascaceae</taxon>
        <taxon>Sugiyamaella</taxon>
    </lineage>
</organism>
<gene>
    <name evidence="10" type="ORF">AWJ20_2150</name>
</gene>
<keyword evidence="8" id="KW-0496">Mitochondrion</keyword>
<dbReference type="Pfam" id="PF12921">
    <property type="entry name" value="ATP13"/>
    <property type="match status" value="1"/>
</dbReference>
<comment type="similarity">
    <text evidence="3">Belongs to the PPR family. P subfamily.</text>
</comment>
<feature type="compositionally biased region" description="Basic and acidic residues" evidence="9">
    <location>
        <begin position="547"/>
        <end position="556"/>
    </location>
</feature>
<protein>
    <recommendedName>
        <fullName evidence="6">ATPase expression protein 2, mitochondrial</fullName>
    </recommendedName>
</protein>
<dbReference type="RefSeq" id="XP_018737030.1">
    <property type="nucleotide sequence ID" value="XM_018879080.1"/>
</dbReference>
<dbReference type="KEGG" id="slb:AWJ20_2150"/>
<dbReference type="GeneID" id="30034030"/>
<evidence type="ECO:0000256" key="4">
    <source>
        <dbReference type="ARBA" id="ARBA00009790"/>
    </source>
</evidence>
<feature type="region of interest" description="Disordered" evidence="9">
    <location>
        <begin position="534"/>
        <end position="578"/>
    </location>
</feature>
<dbReference type="GO" id="GO:0005739">
    <property type="term" value="C:mitochondrion"/>
    <property type="evidence" value="ECO:0007669"/>
    <property type="project" value="UniProtKB-SubCell"/>
</dbReference>
<evidence type="ECO:0000256" key="1">
    <source>
        <dbReference type="ARBA" id="ARBA00002412"/>
    </source>
</evidence>
<proteinExistence type="inferred from homology"/>
<comment type="function">
    <text evidence="1">Required for translation of the mitochondrial OLI1 transcript coding for the mitochondrial ATP synthase subunit 9.</text>
</comment>
<evidence type="ECO:0000256" key="2">
    <source>
        <dbReference type="ARBA" id="ARBA00004173"/>
    </source>
</evidence>
<evidence type="ECO:0000256" key="3">
    <source>
        <dbReference type="ARBA" id="ARBA00007626"/>
    </source>
</evidence>
<evidence type="ECO:0000313" key="11">
    <source>
        <dbReference type="Proteomes" id="UP000189580"/>
    </source>
</evidence>
<evidence type="ECO:0000256" key="9">
    <source>
        <dbReference type="SAM" id="MobiDB-lite"/>
    </source>
</evidence>
<comment type="similarity">
    <text evidence="4">Belongs to the AEP2 family.</text>
</comment>
<dbReference type="InterPro" id="IPR050872">
    <property type="entry name" value="PPR_P_subfamily"/>
</dbReference>